<protein>
    <submittedName>
        <fullName evidence="2">Vegetative cell wall protein gp1-like</fullName>
    </submittedName>
</protein>
<dbReference type="AlphaFoldDB" id="A0A3L6T8P4"/>
<keyword evidence="3" id="KW-1185">Reference proteome</keyword>
<dbReference type="EMBL" id="PQIB02000002">
    <property type="protein sequence ID" value="RLN34621.1"/>
    <property type="molecule type" value="Genomic_DNA"/>
</dbReference>
<feature type="compositionally biased region" description="Low complexity" evidence="1">
    <location>
        <begin position="84"/>
        <end position="94"/>
    </location>
</feature>
<evidence type="ECO:0000313" key="2">
    <source>
        <dbReference type="EMBL" id="RLN34621.1"/>
    </source>
</evidence>
<proteinExistence type="predicted"/>
<comment type="caution">
    <text evidence="2">The sequence shown here is derived from an EMBL/GenBank/DDBJ whole genome shotgun (WGS) entry which is preliminary data.</text>
</comment>
<gene>
    <name evidence="2" type="ORF">C2845_PM03G31310</name>
</gene>
<organism evidence="2 3">
    <name type="scientific">Panicum miliaceum</name>
    <name type="common">Proso millet</name>
    <name type="synonym">Broomcorn millet</name>
    <dbReference type="NCBI Taxonomy" id="4540"/>
    <lineage>
        <taxon>Eukaryota</taxon>
        <taxon>Viridiplantae</taxon>
        <taxon>Streptophyta</taxon>
        <taxon>Embryophyta</taxon>
        <taxon>Tracheophyta</taxon>
        <taxon>Spermatophyta</taxon>
        <taxon>Magnoliopsida</taxon>
        <taxon>Liliopsida</taxon>
        <taxon>Poales</taxon>
        <taxon>Poaceae</taxon>
        <taxon>PACMAD clade</taxon>
        <taxon>Panicoideae</taxon>
        <taxon>Panicodae</taxon>
        <taxon>Paniceae</taxon>
        <taxon>Panicinae</taxon>
        <taxon>Panicum</taxon>
        <taxon>Panicum sect. Panicum</taxon>
    </lineage>
</organism>
<dbReference type="Proteomes" id="UP000275267">
    <property type="component" value="Unassembled WGS sequence"/>
</dbReference>
<evidence type="ECO:0000313" key="3">
    <source>
        <dbReference type="Proteomes" id="UP000275267"/>
    </source>
</evidence>
<sequence length="120" mass="13324">MLPAHPPIPYNQLPPPLPELHLPPQAPMPPTMAYDSPTLPQTIPRRCVPFADDEVYNSPLPEPPQVPSKRYETPALGMVPTHAPSPAADVDPPALHQGPLEPSRDQKLSMEYYSQEQHQE</sequence>
<feature type="region of interest" description="Disordered" evidence="1">
    <location>
        <begin position="1"/>
        <end position="120"/>
    </location>
</feature>
<name>A0A3L6T8P4_PANMI</name>
<dbReference type="OrthoDB" id="10555945at2759"/>
<accession>A0A3L6T8P4</accession>
<reference evidence="3" key="1">
    <citation type="journal article" date="2019" name="Nat. Commun.">
        <title>The genome of broomcorn millet.</title>
        <authorList>
            <person name="Zou C."/>
            <person name="Miki D."/>
            <person name="Li D."/>
            <person name="Tang Q."/>
            <person name="Xiao L."/>
            <person name="Rajput S."/>
            <person name="Deng P."/>
            <person name="Jia W."/>
            <person name="Huang R."/>
            <person name="Zhang M."/>
            <person name="Sun Y."/>
            <person name="Hu J."/>
            <person name="Fu X."/>
            <person name="Schnable P.S."/>
            <person name="Li F."/>
            <person name="Zhang H."/>
            <person name="Feng B."/>
            <person name="Zhu X."/>
            <person name="Liu R."/>
            <person name="Schnable J.C."/>
            <person name="Zhu J.-K."/>
            <person name="Zhang H."/>
        </authorList>
    </citation>
    <scope>NUCLEOTIDE SEQUENCE [LARGE SCALE GENOMIC DNA]</scope>
</reference>
<feature type="compositionally biased region" description="Pro residues" evidence="1">
    <location>
        <begin position="1"/>
        <end position="18"/>
    </location>
</feature>
<evidence type="ECO:0000256" key="1">
    <source>
        <dbReference type="SAM" id="MobiDB-lite"/>
    </source>
</evidence>